<accession>A0A8R1YR02</accession>
<dbReference type="Proteomes" id="UP000005239">
    <property type="component" value="Unassembled WGS sequence"/>
</dbReference>
<accession>A0A2A6C7W4</accession>
<keyword evidence="2" id="KW-1185">Reference proteome</keyword>
<protein>
    <submittedName>
        <fullName evidence="1">Uncharacterized protein</fullName>
    </submittedName>
</protein>
<reference evidence="1" key="2">
    <citation type="submission" date="2022-06" db="UniProtKB">
        <authorList>
            <consortium name="EnsemblMetazoa"/>
        </authorList>
    </citation>
    <scope>IDENTIFICATION</scope>
    <source>
        <strain evidence="1">PS312</strain>
    </source>
</reference>
<proteinExistence type="predicted"/>
<evidence type="ECO:0000313" key="1">
    <source>
        <dbReference type="EnsemblMetazoa" id="PPA35037.1"/>
    </source>
</evidence>
<organism evidence="1 2">
    <name type="scientific">Pristionchus pacificus</name>
    <name type="common">Parasitic nematode worm</name>
    <dbReference type="NCBI Taxonomy" id="54126"/>
    <lineage>
        <taxon>Eukaryota</taxon>
        <taxon>Metazoa</taxon>
        <taxon>Ecdysozoa</taxon>
        <taxon>Nematoda</taxon>
        <taxon>Chromadorea</taxon>
        <taxon>Rhabditida</taxon>
        <taxon>Rhabditina</taxon>
        <taxon>Diplogasteromorpha</taxon>
        <taxon>Diplogasteroidea</taxon>
        <taxon>Neodiplogasteridae</taxon>
        <taxon>Pristionchus</taxon>
    </lineage>
</organism>
<reference evidence="2" key="1">
    <citation type="journal article" date="2008" name="Nat. Genet.">
        <title>The Pristionchus pacificus genome provides a unique perspective on nematode lifestyle and parasitism.</title>
        <authorList>
            <person name="Dieterich C."/>
            <person name="Clifton S.W."/>
            <person name="Schuster L.N."/>
            <person name="Chinwalla A."/>
            <person name="Delehaunty K."/>
            <person name="Dinkelacker I."/>
            <person name="Fulton L."/>
            <person name="Fulton R."/>
            <person name="Godfrey J."/>
            <person name="Minx P."/>
            <person name="Mitreva M."/>
            <person name="Roeseler W."/>
            <person name="Tian H."/>
            <person name="Witte H."/>
            <person name="Yang S.P."/>
            <person name="Wilson R.K."/>
            <person name="Sommer R.J."/>
        </authorList>
    </citation>
    <scope>NUCLEOTIDE SEQUENCE [LARGE SCALE GENOMIC DNA]</scope>
    <source>
        <strain evidence="2">PS312</strain>
    </source>
</reference>
<name>A0A2A6C7W4_PRIPA</name>
<gene>
    <name evidence="1" type="primary">WBGene00273406</name>
</gene>
<sequence>MAHTPSHDDYVDKIRRLAEHIKTHPDEARAGVAKLSAAAQQPAGDILKIFVSDKDPQTKFAEIQKIKAGLSAPVRAEIDQHKQDLAHKVGILTLEEILERLEKLADHIRVSSFSLMRA</sequence>
<evidence type="ECO:0000313" key="2">
    <source>
        <dbReference type="Proteomes" id="UP000005239"/>
    </source>
</evidence>
<dbReference type="EnsemblMetazoa" id="PPA35037.1">
    <property type="protein sequence ID" value="PPA35037.1"/>
    <property type="gene ID" value="WBGene00273406"/>
</dbReference>
<dbReference type="AlphaFoldDB" id="A0A2A6C7W4"/>